<dbReference type="Gene3D" id="2.60.120.200">
    <property type="match status" value="1"/>
</dbReference>
<dbReference type="AlphaFoldDB" id="K1TUT1"/>
<protein>
    <submittedName>
        <fullName evidence="2">Beta-xylosidase</fullName>
    </submittedName>
</protein>
<reference evidence="2" key="1">
    <citation type="journal article" date="2013" name="Environ. Microbiol.">
        <title>Microbiota from the distal guts of lean and obese adolescents exhibit partial functional redundancy besides clear differences in community structure.</title>
        <authorList>
            <person name="Ferrer M."/>
            <person name="Ruiz A."/>
            <person name="Lanza F."/>
            <person name="Haange S.B."/>
            <person name="Oberbach A."/>
            <person name="Till H."/>
            <person name="Bargiela R."/>
            <person name="Campoy C."/>
            <person name="Segura M.T."/>
            <person name="Richter M."/>
            <person name="von Bergen M."/>
            <person name="Seifert J."/>
            <person name="Suarez A."/>
        </authorList>
    </citation>
    <scope>NUCLEOTIDE SEQUENCE</scope>
</reference>
<dbReference type="SUPFAM" id="SSF53383">
    <property type="entry name" value="PLP-dependent transferases"/>
    <property type="match status" value="1"/>
</dbReference>
<dbReference type="SUPFAM" id="SSF49899">
    <property type="entry name" value="Concanavalin A-like lectins/glucanases"/>
    <property type="match status" value="1"/>
</dbReference>
<organism evidence="2">
    <name type="scientific">human gut metagenome</name>
    <dbReference type="NCBI Taxonomy" id="408170"/>
    <lineage>
        <taxon>unclassified sequences</taxon>
        <taxon>metagenomes</taxon>
        <taxon>organismal metagenomes</taxon>
    </lineage>
</organism>
<accession>K1TUT1</accession>
<comment type="caution">
    <text evidence="2">The sequence shown here is derived from an EMBL/GenBank/DDBJ whole genome shotgun (WGS) entry which is preliminary data.</text>
</comment>
<sequence length="98" mass="11037">MGSDDFCNGLLPRWQFNHDPDPRYYHLDALQGTYTITTREVCTELTQAVNTLTQRMSYPSCAAEVTVDASQAVSHIEVNVEKCKMSFMAFSAHKMMGP</sequence>
<dbReference type="EMBL" id="AJWZ01002265">
    <property type="protein sequence ID" value="EKC71429.1"/>
    <property type="molecule type" value="Genomic_DNA"/>
</dbReference>
<dbReference type="InterPro" id="IPR000192">
    <property type="entry name" value="Aminotrans_V_dom"/>
</dbReference>
<evidence type="ECO:0000313" key="2">
    <source>
        <dbReference type="EMBL" id="EKC71429.1"/>
    </source>
</evidence>
<dbReference type="InterPro" id="IPR013320">
    <property type="entry name" value="ConA-like_dom_sf"/>
</dbReference>
<proteinExistence type="predicted"/>
<dbReference type="InterPro" id="IPR015424">
    <property type="entry name" value="PyrdxlP-dep_Trfase"/>
</dbReference>
<feature type="domain" description="Aminotransferase class V" evidence="1">
    <location>
        <begin position="61"/>
        <end position="98"/>
    </location>
</feature>
<evidence type="ECO:0000259" key="1">
    <source>
        <dbReference type="Pfam" id="PF00266"/>
    </source>
</evidence>
<name>K1TUT1_9ZZZZ</name>
<gene>
    <name evidence="2" type="ORF">OBE_03401</name>
</gene>
<dbReference type="Pfam" id="PF00266">
    <property type="entry name" value="Aminotran_5"/>
    <property type="match status" value="1"/>
</dbReference>
<feature type="non-terminal residue" evidence="2">
    <location>
        <position position="98"/>
    </location>
</feature>